<keyword evidence="9" id="KW-1133">Transmembrane helix</keyword>
<evidence type="ECO:0000256" key="8">
    <source>
        <dbReference type="ARBA" id="ARBA00022985"/>
    </source>
</evidence>
<comment type="similarity">
    <text evidence="2">Belongs to the EamA transporter family.</text>
</comment>
<dbReference type="InterPro" id="IPR000620">
    <property type="entry name" value="EamA_dom"/>
</dbReference>
<dbReference type="RefSeq" id="WP_097798640.1">
    <property type="nucleotide sequence ID" value="NZ_CP025570.1"/>
</dbReference>
<dbReference type="GO" id="GO:0005886">
    <property type="term" value="C:plasma membrane"/>
    <property type="evidence" value="ECO:0007669"/>
    <property type="project" value="UniProtKB-SubCell"/>
</dbReference>
<keyword evidence="4" id="KW-0444">Lipid biosynthesis</keyword>
<dbReference type="GO" id="GO:0022857">
    <property type="term" value="F:transmembrane transporter activity"/>
    <property type="evidence" value="ECO:0007669"/>
    <property type="project" value="InterPro"/>
</dbReference>
<dbReference type="PANTHER" id="PTHR30561:SF9">
    <property type="entry name" value="4-AMINO-4-DEOXY-L-ARABINOSE-PHOSPHOUNDECAPRENOL FLIPPASE SUBUNIT ARNF-RELATED"/>
    <property type="match status" value="1"/>
</dbReference>
<evidence type="ECO:0000256" key="7">
    <source>
        <dbReference type="ARBA" id="ARBA00022692"/>
    </source>
</evidence>
<gene>
    <name evidence="12" type="ORF">C0Z10_04870</name>
</gene>
<keyword evidence="10" id="KW-0443">Lipid metabolism</keyword>
<evidence type="ECO:0000256" key="3">
    <source>
        <dbReference type="ARBA" id="ARBA00022475"/>
    </source>
</evidence>
<proteinExistence type="inferred from homology"/>
<dbReference type="Proteomes" id="UP000285875">
    <property type="component" value="Chromosome"/>
</dbReference>
<reference evidence="13" key="1">
    <citation type="submission" date="2017-12" db="EMBL/GenBank/DDBJ databases">
        <title>Whole genome sequencing of Acidipropionibacterium jensenii strains JS279 and JS280.</title>
        <authorList>
            <person name="Deptula P."/>
            <person name="Laine P."/>
            <person name="Smolander O.-P."/>
            <person name="Paulin L."/>
            <person name="Auvinen P."/>
            <person name="Varmanen P."/>
        </authorList>
    </citation>
    <scope>NUCLEOTIDE SEQUENCE [LARGE SCALE GENOMIC DNA]</scope>
    <source>
        <strain evidence="13">JS280</strain>
    </source>
</reference>
<dbReference type="PANTHER" id="PTHR30561">
    <property type="entry name" value="SMR FAMILY PROTON-DEPENDENT DRUG EFFLUX TRANSPORTER SUGE"/>
    <property type="match status" value="1"/>
</dbReference>
<evidence type="ECO:0000256" key="11">
    <source>
        <dbReference type="ARBA" id="ARBA00023136"/>
    </source>
</evidence>
<dbReference type="AlphaFoldDB" id="A0A3Q9UND1"/>
<dbReference type="EMBL" id="CP025570">
    <property type="protein sequence ID" value="AZZ39193.1"/>
    <property type="molecule type" value="Genomic_DNA"/>
</dbReference>
<dbReference type="Gene3D" id="1.10.3730.20">
    <property type="match status" value="1"/>
</dbReference>
<name>A0A3Q9UND1_9ACTN</name>
<dbReference type="GO" id="GO:0009103">
    <property type="term" value="P:lipopolysaccharide biosynthetic process"/>
    <property type="evidence" value="ECO:0007669"/>
    <property type="project" value="UniProtKB-KW"/>
</dbReference>
<evidence type="ECO:0000313" key="12">
    <source>
        <dbReference type="EMBL" id="AZZ39193.1"/>
    </source>
</evidence>
<dbReference type="InterPro" id="IPR000390">
    <property type="entry name" value="Small_drug/metabolite_transptr"/>
</dbReference>
<keyword evidence="11" id="KW-0472">Membrane</keyword>
<evidence type="ECO:0000256" key="5">
    <source>
        <dbReference type="ARBA" id="ARBA00022519"/>
    </source>
</evidence>
<evidence type="ECO:0000256" key="10">
    <source>
        <dbReference type="ARBA" id="ARBA00023098"/>
    </source>
</evidence>
<dbReference type="InterPro" id="IPR037185">
    <property type="entry name" value="EmrE-like"/>
</dbReference>
<evidence type="ECO:0000256" key="4">
    <source>
        <dbReference type="ARBA" id="ARBA00022516"/>
    </source>
</evidence>
<protein>
    <submittedName>
        <fullName evidence="12">EamA/RhaT family transporter</fullName>
    </submittedName>
</protein>
<dbReference type="Pfam" id="PF00892">
    <property type="entry name" value="EamA"/>
    <property type="match status" value="1"/>
</dbReference>
<keyword evidence="8" id="KW-0448">Lipopolysaccharide biosynthesis</keyword>
<evidence type="ECO:0000256" key="9">
    <source>
        <dbReference type="ARBA" id="ARBA00022989"/>
    </source>
</evidence>
<evidence type="ECO:0000256" key="1">
    <source>
        <dbReference type="ARBA" id="ARBA00004651"/>
    </source>
</evidence>
<evidence type="ECO:0000256" key="6">
    <source>
        <dbReference type="ARBA" id="ARBA00022556"/>
    </source>
</evidence>
<organism evidence="12 13">
    <name type="scientific">Acidipropionibacterium jensenii</name>
    <dbReference type="NCBI Taxonomy" id="1749"/>
    <lineage>
        <taxon>Bacteria</taxon>
        <taxon>Bacillati</taxon>
        <taxon>Actinomycetota</taxon>
        <taxon>Actinomycetes</taxon>
        <taxon>Propionibacteriales</taxon>
        <taxon>Propionibacteriaceae</taxon>
        <taxon>Acidipropionibacterium</taxon>
    </lineage>
</organism>
<sequence length="111" mass="12239">MTALLWSGLLVMTLLGSLASWMLKLASADLRPRHLIADWHFYAGGVGYLCAALINVWVLRHMDLSMVLPLTAMTYVWTLLLARLFLGEKLNGWRIGGVTAILVGVVLIATM</sequence>
<dbReference type="KEGG" id="aji:C0Z10_04870"/>
<accession>A0A3Q9UND1</accession>
<keyword evidence="6" id="KW-0441">Lipid A biosynthesis</keyword>
<evidence type="ECO:0000256" key="2">
    <source>
        <dbReference type="ARBA" id="ARBA00007362"/>
    </source>
</evidence>
<comment type="subcellular location">
    <subcellularLocation>
        <location evidence="1">Cell membrane</location>
        <topology evidence="1">Multi-pass membrane protein</topology>
    </subcellularLocation>
</comment>
<evidence type="ECO:0000313" key="13">
    <source>
        <dbReference type="Proteomes" id="UP000285875"/>
    </source>
</evidence>
<keyword evidence="7" id="KW-0812">Transmembrane</keyword>
<keyword evidence="3" id="KW-1003">Cell membrane</keyword>
<keyword evidence="5" id="KW-0997">Cell inner membrane</keyword>
<dbReference type="SUPFAM" id="SSF103481">
    <property type="entry name" value="Multidrug resistance efflux transporter EmrE"/>
    <property type="match status" value="1"/>
</dbReference>